<protein>
    <submittedName>
        <fullName evidence="1">Uncharacterized protein</fullName>
    </submittedName>
</protein>
<evidence type="ECO:0000313" key="1">
    <source>
        <dbReference type="EMBL" id="OMO49502.1"/>
    </source>
</evidence>
<evidence type="ECO:0000313" key="2">
    <source>
        <dbReference type="Proteomes" id="UP000188268"/>
    </source>
</evidence>
<dbReference type="Gramene" id="OMO49502">
    <property type="protein sequence ID" value="OMO49502"/>
    <property type="gene ID" value="CCACVL1_30976"/>
</dbReference>
<reference evidence="1 2" key="1">
    <citation type="submission" date="2013-09" db="EMBL/GenBank/DDBJ databases">
        <title>Corchorus capsularis genome sequencing.</title>
        <authorList>
            <person name="Alam M."/>
            <person name="Haque M.S."/>
            <person name="Islam M.S."/>
            <person name="Emdad E.M."/>
            <person name="Islam M.M."/>
            <person name="Ahmed B."/>
            <person name="Halim A."/>
            <person name="Hossen Q.M.M."/>
            <person name="Hossain M.Z."/>
            <person name="Ahmed R."/>
            <person name="Khan M.M."/>
            <person name="Islam R."/>
            <person name="Rashid M.M."/>
            <person name="Khan S.A."/>
            <person name="Rahman M.S."/>
            <person name="Alam M."/>
        </authorList>
    </citation>
    <scope>NUCLEOTIDE SEQUENCE [LARGE SCALE GENOMIC DNA]</scope>
    <source>
        <strain evidence="2">cv. CVL-1</strain>
        <tissue evidence="1">Whole seedling</tissue>
    </source>
</reference>
<dbReference type="AlphaFoldDB" id="A0A1R3FUG2"/>
<organism evidence="1 2">
    <name type="scientific">Corchorus capsularis</name>
    <name type="common">Jute</name>
    <dbReference type="NCBI Taxonomy" id="210143"/>
    <lineage>
        <taxon>Eukaryota</taxon>
        <taxon>Viridiplantae</taxon>
        <taxon>Streptophyta</taxon>
        <taxon>Embryophyta</taxon>
        <taxon>Tracheophyta</taxon>
        <taxon>Spermatophyta</taxon>
        <taxon>Magnoliopsida</taxon>
        <taxon>eudicotyledons</taxon>
        <taxon>Gunneridae</taxon>
        <taxon>Pentapetalae</taxon>
        <taxon>rosids</taxon>
        <taxon>malvids</taxon>
        <taxon>Malvales</taxon>
        <taxon>Malvaceae</taxon>
        <taxon>Grewioideae</taxon>
        <taxon>Apeibeae</taxon>
        <taxon>Corchorus</taxon>
    </lineage>
</organism>
<proteinExistence type="predicted"/>
<dbReference type="EMBL" id="AWWV01016468">
    <property type="protein sequence ID" value="OMO49502.1"/>
    <property type="molecule type" value="Genomic_DNA"/>
</dbReference>
<comment type="caution">
    <text evidence="1">The sequence shown here is derived from an EMBL/GenBank/DDBJ whole genome shotgun (WGS) entry which is preliminary data.</text>
</comment>
<sequence>MEELGMQPGKPFPGTRATRPDFVGLGYFIIGYG</sequence>
<accession>A0A1R3FUG2</accession>
<name>A0A1R3FUG2_COCAP</name>
<keyword evidence="2" id="KW-1185">Reference proteome</keyword>
<dbReference type="Proteomes" id="UP000188268">
    <property type="component" value="Unassembled WGS sequence"/>
</dbReference>
<gene>
    <name evidence="1" type="ORF">CCACVL1_30976</name>
</gene>